<gene>
    <name evidence="1" type="ORF">A3D44_02700</name>
</gene>
<comment type="caution">
    <text evidence="1">The sequence shown here is derived from an EMBL/GenBank/DDBJ whole genome shotgun (WGS) entry which is preliminary data.</text>
</comment>
<dbReference type="STRING" id="1802207.A3D44_02700"/>
<proteinExistence type="predicted"/>
<evidence type="ECO:0000313" key="1">
    <source>
        <dbReference type="EMBL" id="OGZ69344.1"/>
    </source>
</evidence>
<protein>
    <recommendedName>
        <fullName evidence="3">Prevent-host-death protein</fullName>
    </recommendedName>
</protein>
<evidence type="ECO:0008006" key="3">
    <source>
        <dbReference type="Google" id="ProtNLM"/>
    </source>
</evidence>
<dbReference type="EMBL" id="MHOT01000012">
    <property type="protein sequence ID" value="OGZ69344.1"/>
    <property type="molecule type" value="Genomic_DNA"/>
</dbReference>
<evidence type="ECO:0000313" key="2">
    <source>
        <dbReference type="Proteomes" id="UP000178820"/>
    </source>
</evidence>
<accession>A0A1G2I3E1</accession>
<dbReference type="AlphaFoldDB" id="A0A1G2I3E1"/>
<sequence>MANKNIILSTSTINKQNGVVVLSLKKWQKMEKEFLELKDAMEAVIEGEIALREGKTRSFKEFLAELHAKN</sequence>
<reference evidence="1 2" key="1">
    <citation type="journal article" date="2016" name="Nat. Commun.">
        <title>Thousands of microbial genomes shed light on interconnected biogeochemical processes in an aquifer system.</title>
        <authorList>
            <person name="Anantharaman K."/>
            <person name="Brown C.T."/>
            <person name="Hug L.A."/>
            <person name="Sharon I."/>
            <person name="Castelle C.J."/>
            <person name="Probst A.J."/>
            <person name="Thomas B.C."/>
            <person name="Singh A."/>
            <person name="Wilkins M.J."/>
            <person name="Karaoz U."/>
            <person name="Brodie E.L."/>
            <person name="Williams K.H."/>
            <person name="Hubbard S.S."/>
            <person name="Banfield J.F."/>
        </authorList>
    </citation>
    <scope>NUCLEOTIDE SEQUENCE [LARGE SCALE GENOMIC DNA]</scope>
</reference>
<dbReference type="Proteomes" id="UP000178820">
    <property type="component" value="Unassembled WGS sequence"/>
</dbReference>
<name>A0A1G2I3E1_9BACT</name>
<organism evidence="1 2">
    <name type="scientific">Candidatus Staskawiczbacteria bacterium RIFCSPHIGHO2_02_FULL_42_22</name>
    <dbReference type="NCBI Taxonomy" id="1802207"/>
    <lineage>
        <taxon>Bacteria</taxon>
        <taxon>Candidatus Staskawicziibacteriota</taxon>
    </lineage>
</organism>